<keyword evidence="6 8" id="KW-1133">Transmembrane helix</keyword>
<feature type="transmembrane region" description="Helical" evidence="8">
    <location>
        <begin position="137"/>
        <end position="162"/>
    </location>
</feature>
<name>A0A366X0I4_9RHOB</name>
<dbReference type="InterPro" id="IPR002781">
    <property type="entry name" value="TM_pro_TauE-like"/>
</dbReference>
<evidence type="ECO:0000313" key="10">
    <source>
        <dbReference type="Proteomes" id="UP000252706"/>
    </source>
</evidence>
<sequence length="251" mass="26506">MPEALTVALSTPGLTWMAATFLVAGLVRGFTGFGSALIFVPVATQFIPMVDVITIIVFTGIASAAALLPRAWSKADHSEVSILVLATLLTVPIGYWIIGQLDPVTLRWVVAGIVTVTLAAVITGWRYEGRLGLPGRLAIGGGAGIVGGLSGMTGPVVIIFYLANARRSVESVRANTILFLAATDVIILCNLLWNGEVRMDMIWVSAILCVPYLTTAMVGQALFRPSFEGIYRMAAYSVIGIAVISGLPVLD</sequence>
<dbReference type="Pfam" id="PF01925">
    <property type="entry name" value="TauE"/>
    <property type="match status" value="1"/>
</dbReference>
<dbReference type="OrthoDB" id="9795324at2"/>
<dbReference type="PANTHER" id="PTHR30269:SF37">
    <property type="entry name" value="MEMBRANE TRANSPORTER PROTEIN"/>
    <property type="match status" value="1"/>
</dbReference>
<evidence type="ECO:0000256" key="6">
    <source>
        <dbReference type="ARBA" id="ARBA00022989"/>
    </source>
</evidence>
<evidence type="ECO:0000256" key="8">
    <source>
        <dbReference type="RuleBase" id="RU363041"/>
    </source>
</evidence>
<dbReference type="PANTHER" id="PTHR30269">
    <property type="entry name" value="TRANSMEMBRANE PROTEIN YFCA"/>
    <property type="match status" value="1"/>
</dbReference>
<feature type="transmembrane region" description="Helical" evidence="8">
    <location>
        <begin position="80"/>
        <end position="98"/>
    </location>
</feature>
<evidence type="ECO:0000256" key="2">
    <source>
        <dbReference type="ARBA" id="ARBA00009142"/>
    </source>
</evidence>
<comment type="caution">
    <text evidence="9">The sequence shown here is derived from an EMBL/GenBank/DDBJ whole genome shotgun (WGS) entry which is preliminary data.</text>
</comment>
<protein>
    <recommendedName>
        <fullName evidence="8">Probable membrane transporter protein</fullName>
    </recommendedName>
</protein>
<dbReference type="Proteomes" id="UP000252706">
    <property type="component" value="Unassembled WGS sequence"/>
</dbReference>
<dbReference type="GO" id="GO:0005886">
    <property type="term" value="C:plasma membrane"/>
    <property type="evidence" value="ECO:0007669"/>
    <property type="project" value="UniProtKB-SubCell"/>
</dbReference>
<feature type="transmembrane region" description="Helical" evidence="8">
    <location>
        <begin position="174"/>
        <end position="193"/>
    </location>
</feature>
<dbReference type="EMBL" id="QOCE01000025">
    <property type="protein sequence ID" value="RBW56846.1"/>
    <property type="molecule type" value="Genomic_DNA"/>
</dbReference>
<keyword evidence="7 8" id="KW-0472">Membrane</keyword>
<feature type="transmembrane region" description="Helical" evidence="8">
    <location>
        <begin position="46"/>
        <end position="68"/>
    </location>
</feature>
<evidence type="ECO:0000256" key="1">
    <source>
        <dbReference type="ARBA" id="ARBA00004651"/>
    </source>
</evidence>
<feature type="transmembrane region" description="Helical" evidence="8">
    <location>
        <begin position="104"/>
        <end position="125"/>
    </location>
</feature>
<keyword evidence="5 8" id="KW-0812">Transmembrane</keyword>
<dbReference type="InterPro" id="IPR052017">
    <property type="entry name" value="TSUP"/>
</dbReference>
<accession>A0A366X0I4</accession>
<feature type="transmembrane region" description="Helical" evidence="8">
    <location>
        <begin position="229"/>
        <end position="250"/>
    </location>
</feature>
<evidence type="ECO:0000256" key="5">
    <source>
        <dbReference type="ARBA" id="ARBA00022692"/>
    </source>
</evidence>
<feature type="transmembrane region" description="Helical" evidence="8">
    <location>
        <begin position="202"/>
        <end position="223"/>
    </location>
</feature>
<keyword evidence="4 8" id="KW-1003">Cell membrane</keyword>
<comment type="similarity">
    <text evidence="2 8">Belongs to the 4-toluene sulfonate uptake permease (TSUP) (TC 2.A.102) family.</text>
</comment>
<comment type="subcellular location">
    <subcellularLocation>
        <location evidence="1 8">Cell membrane</location>
        <topology evidence="1 8">Multi-pass membrane protein</topology>
    </subcellularLocation>
</comment>
<evidence type="ECO:0000256" key="7">
    <source>
        <dbReference type="ARBA" id="ARBA00023136"/>
    </source>
</evidence>
<keyword evidence="3" id="KW-0813">Transport</keyword>
<dbReference type="AlphaFoldDB" id="A0A366X0I4"/>
<evidence type="ECO:0000256" key="3">
    <source>
        <dbReference type="ARBA" id="ARBA00022448"/>
    </source>
</evidence>
<evidence type="ECO:0000256" key="4">
    <source>
        <dbReference type="ARBA" id="ARBA00022475"/>
    </source>
</evidence>
<proteinExistence type="inferred from homology"/>
<evidence type="ECO:0000313" key="9">
    <source>
        <dbReference type="EMBL" id="RBW56846.1"/>
    </source>
</evidence>
<gene>
    <name evidence="9" type="ORF">DS909_09085</name>
</gene>
<organism evidence="9 10">
    <name type="scientific">Phaeobacter gallaeciensis</name>
    <dbReference type="NCBI Taxonomy" id="60890"/>
    <lineage>
        <taxon>Bacteria</taxon>
        <taxon>Pseudomonadati</taxon>
        <taxon>Pseudomonadota</taxon>
        <taxon>Alphaproteobacteria</taxon>
        <taxon>Rhodobacterales</taxon>
        <taxon>Roseobacteraceae</taxon>
        <taxon>Phaeobacter</taxon>
    </lineage>
</organism>
<reference evidence="9 10" key="1">
    <citation type="submission" date="2018-07" db="EMBL/GenBank/DDBJ databases">
        <title>Modular assembly of carbohydrate-degrading microbial communities in the ocean.</title>
        <authorList>
            <person name="Enke T.N."/>
            <person name="Datta M.S."/>
            <person name="Schwartzman J.A."/>
            <person name="Cermak N."/>
            <person name="Schmitz D.A."/>
            <person name="Barrere J."/>
            <person name="Cordero O.X."/>
        </authorList>
    </citation>
    <scope>NUCLEOTIDE SEQUENCE [LARGE SCALE GENOMIC DNA]</scope>
    <source>
        <strain evidence="9 10">C3M10</strain>
    </source>
</reference>